<dbReference type="EMBL" id="CP099464">
    <property type="protein sequence ID" value="UUO14268.1"/>
    <property type="molecule type" value="Genomic_DNA"/>
</dbReference>
<gene>
    <name evidence="1" type="ORF">NG743_19805</name>
</gene>
<dbReference type="Proteomes" id="UP001057561">
    <property type="component" value="Chromosome"/>
</dbReference>
<protein>
    <submittedName>
        <fullName evidence="1">Class I SAM-dependent methyltransferase</fullName>
    </submittedName>
</protein>
<keyword evidence="2" id="KW-1185">Reference proteome</keyword>
<dbReference type="GO" id="GO:0008168">
    <property type="term" value="F:methyltransferase activity"/>
    <property type="evidence" value="ECO:0007669"/>
    <property type="project" value="UniProtKB-KW"/>
</dbReference>
<accession>A0ABY5LQL7</accession>
<organism evidence="1 2">
    <name type="scientific">Dolichospermum heterosporum TAC447</name>
    <dbReference type="NCBI Taxonomy" id="747523"/>
    <lineage>
        <taxon>Bacteria</taxon>
        <taxon>Bacillati</taxon>
        <taxon>Cyanobacteriota</taxon>
        <taxon>Cyanophyceae</taxon>
        <taxon>Nostocales</taxon>
        <taxon>Aphanizomenonaceae</taxon>
        <taxon>Dolichospermum</taxon>
        <taxon>Dolichospermum heterosporum</taxon>
    </lineage>
</organism>
<keyword evidence="1" id="KW-0489">Methyltransferase</keyword>
<evidence type="ECO:0000313" key="2">
    <source>
        <dbReference type="Proteomes" id="UP001057561"/>
    </source>
</evidence>
<keyword evidence="1" id="KW-0808">Transferase</keyword>
<evidence type="ECO:0000313" key="1">
    <source>
        <dbReference type="EMBL" id="UUO14268.1"/>
    </source>
</evidence>
<reference evidence="1" key="1">
    <citation type="submission" date="2022-06" db="EMBL/GenBank/DDBJ databases">
        <title>Nostosin G and Spiroidesin B from the Cyanobacterium Dolichospermum sp. NIES-1697.</title>
        <authorList>
            <person name="Phan C.-S."/>
            <person name="Mehjabin J.J."/>
            <person name="Anas A.R.J."/>
            <person name="Hayasaka M."/>
            <person name="Onoki R."/>
            <person name="Wang J."/>
            <person name="Umezawa T."/>
            <person name="Washio K."/>
            <person name="Morikawa M."/>
            <person name="Okino T."/>
        </authorList>
    </citation>
    <scope>NUCLEOTIDE SEQUENCE</scope>
    <source>
        <strain evidence="1">NIES-1697</strain>
    </source>
</reference>
<name>A0ABY5LQL7_9CYAN</name>
<dbReference type="RefSeq" id="WP_257120741.1">
    <property type="nucleotide sequence ID" value="NZ_CP099464.1"/>
</dbReference>
<sequence>MSDTTWEKLNFNCHNSYQNQDYNPSDPRWYERLSLQSEVIYKLAQLKVISNSLPWVDWGCGDGKLVDILNQRGLDVQKYDFYMQHNSDYLTNQALKQTKYSLLINTSVFEHIFVKDIHLMLLTA</sequence>
<proteinExistence type="predicted"/>
<dbReference type="GO" id="GO:0032259">
    <property type="term" value="P:methylation"/>
    <property type="evidence" value="ECO:0007669"/>
    <property type="project" value="UniProtKB-KW"/>
</dbReference>